<gene>
    <name evidence="1" type="ORF">SAMN05421504_109245</name>
</gene>
<evidence type="ECO:0000313" key="2">
    <source>
        <dbReference type="Proteomes" id="UP000199515"/>
    </source>
</evidence>
<accession>A0A1H3QCM4</accession>
<name>A0A1H3QCM4_9PSEU</name>
<proteinExistence type="predicted"/>
<dbReference type="EMBL" id="FNON01000009">
    <property type="protein sequence ID" value="SDZ11030.1"/>
    <property type="molecule type" value="Genomic_DNA"/>
</dbReference>
<dbReference type="AlphaFoldDB" id="A0A1H3QCM4"/>
<organism evidence="1 2">
    <name type="scientific">Amycolatopsis xylanica</name>
    <dbReference type="NCBI Taxonomy" id="589385"/>
    <lineage>
        <taxon>Bacteria</taxon>
        <taxon>Bacillati</taxon>
        <taxon>Actinomycetota</taxon>
        <taxon>Actinomycetes</taxon>
        <taxon>Pseudonocardiales</taxon>
        <taxon>Pseudonocardiaceae</taxon>
        <taxon>Amycolatopsis</taxon>
    </lineage>
</organism>
<keyword evidence="2" id="KW-1185">Reference proteome</keyword>
<evidence type="ECO:0000313" key="1">
    <source>
        <dbReference type="EMBL" id="SDZ11030.1"/>
    </source>
</evidence>
<reference evidence="1 2" key="1">
    <citation type="submission" date="2016-10" db="EMBL/GenBank/DDBJ databases">
        <authorList>
            <person name="de Groot N.N."/>
        </authorList>
    </citation>
    <scope>NUCLEOTIDE SEQUENCE [LARGE SCALE GENOMIC DNA]</scope>
    <source>
        <strain evidence="1 2">CPCC 202699</strain>
    </source>
</reference>
<dbReference type="STRING" id="589385.SAMN05421504_109245"/>
<sequence>MTVRSPGRFRRKGEGHMIIIEKTELDRLAADLCKVIDGMASAFGPGATQTVNGDIDCDPNQPGKLLSWQYGVHLDSPAEPDKRLTNVVVPSLQRAGWQVKDRSTARELVAQFSRDGAHLTVHVGRKGGDVAIMGSTRCVAAF</sequence>
<dbReference type="Proteomes" id="UP000199515">
    <property type="component" value="Unassembled WGS sequence"/>
</dbReference>
<protein>
    <submittedName>
        <fullName evidence="1">Uncharacterized protein</fullName>
    </submittedName>
</protein>